<comment type="subunit">
    <text evidence="4">Homotrimer.</text>
</comment>
<evidence type="ECO:0000256" key="11">
    <source>
        <dbReference type="ARBA" id="ARBA00049340"/>
    </source>
</evidence>
<feature type="transmembrane region" description="Helical" evidence="12">
    <location>
        <begin position="358"/>
        <end position="376"/>
    </location>
</feature>
<evidence type="ECO:0000259" key="13">
    <source>
        <dbReference type="Pfam" id="PF07732"/>
    </source>
</evidence>
<feature type="transmembrane region" description="Helical" evidence="12">
    <location>
        <begin position="108"/>
        <end position="132"/>
    </location>
</feature>
<dbReference type="InterPro" id="IPR001287">
    <property type="entry name" value="NO2-reductase_Cu"/>
</dbReference>
<keyword evidence="12" id="KW-0812">Transmembrane</keyword>
<feature type="transmembrane region" description="Helical" evidence="12">
    <location>
        <begin position="21"/>
        <end position="41"/>
    </location>
</feature>
<dbReference type="InterPro" id="IPR045087">
    <property type="entry name" value="Cu-oxidase_fam"/>
</dbReference>
<dbReference type="Pfam" id="PF13473">
    <property type="entry name" value="Cupredoxin_1"/>
    <property type="match status" value="1"/>
</dbReference>
<feature type="domain" description="Plastocyanin-like" evidence="13">
    <location>
        <begin position="615"/>
        <end position="722"/>
    </location>
</feature>
<evidence type="ECO:0000256" key="6">
    <source>
        <dbReference type="ARBA" id="ARBA00017290"/>
    </source>
</evidence>
<name>A0ABP5TPU4_9ACTN</name>
<evidence type="ECO:0000256" key="3">
    <source>
        <dbReference type="ARBA" id="ARBA00010609"/>
    </source>
</evidence>
<feature type="transmembrane region" description="Helical" evidence="12">
    <location>
        <begin position="431"/>
        <end position="451"/>
    </location>
</feature>
<dbReference type="EC" id="1.7.2.1" evidence="5"/>
<feature type="transmembrane region" description="Helical" evidence="12">
    <location>
        <begin position="85"/>
        <end position="102"/>
    </location>
</feature>
<feature type="transmembrane region" description="Helical" evidence="12">
    <location>
        <begin position="47"/>
        <end position="73"/>
    </location>
</feature>
<evidence type="ECO:0000256" key="2">
    <source>
        <dbReference type="ARBA" id="ARBA00001973"/>
    </source>
</evidence>
<keyword evidence="16" id="KW-1185">Reference proteome</keyword>
<feature type="transmembrane region" description="Helical" evidence="12">
    <location>
        <begin position="273"/>
        <end position="295"/>
    </location>
</feature>
<keyword evidence="7" id="KW-0479">Metal-binding</keyword>
<evidence type="ECO:0000259" key="14">
    <source>
        <dbReference type="Pfam" id="PF13473"/>
    </source>
</evidence>
<feature type="transmembrane region" description="Helical" evidence="12">
    <location>
        <begin position="144"/>
        <end position="166"/>
    </location>
</feature>
<dbReference type="CDD" id="cd04208">
    <property type="entry name" value="CuRO_2_CuNIR"/>
    <property type="match status" value="1"/>
</dbReference>
<keyword evidence="8" id="KW-0677">Repeat</keyword>
<comment type="similarity">
    <text evidence="3">Belongs to the multicopper oxidase family.</text>
</comment>
<dbReference type="Gene3D" id="2.60.40.420">
    <property type="entry name" value="Cupredoxins - blue copper proteins"/>
    <property type="match status" value="3"/>
</dbReference>
<feature type="transmembrane region" description="Helical" evidence="12">
    <location>
        <begin position="240"/>
        <end position="261"/>
    </location>
</feature>
<evidence type="ECO:0000256" key="12">
    <source>
        <dbReference type="SAM" id="Phobius"/>
    </source>
</evidence>
<feature type="transmembrane region" description="Helical" evidence="12">
    <location>
        <begin position="212"/>
        <end position="234"/>
    </location>
</feature>
<proteinExistence type="inferred from homology"/>
<comment type="caution">
    <text evidence="15">The sequence shown here is derived from an EMBL/GenBank/DDBJ whole genome shotgun (WGS) entry which is preliminary data.</text>
</comment>
<accession>A0ABP5TPU4</accession>
<gene>
    <name evidence="15" type="ORF">GCM10010170_052370</name>
</gene>
<dbReference type="RefSeq" id="WP_344615155.1">
    <property type="nucleotide sequence ID" value="NZ_BAAARV010000046.1"/>
</dbReference>
<keyword evidence="12" id="KW-0472">Membrane</keyword>
<protein>
    <recommendedName>
        <fullName evidence="6">Copper-containing nitrite reductase</fullName>
        <ecNumber evidence="5">1.7.2.1</ecNumber>
    </recommendedName>
</protein>
<dbReference type="PRINTS" id="PR00695">
    <property type="entry name" value="CUNO2RDTASE"/>
</dbReference>
<evidence type="ECO:0000256" key="5">
    <source>
        <dbReference type="ARBA" id="ARBA00011882"/>
    </source>
</evidence>
<comment type="cofactor">
    <cofactor evidence="2">
        <name>Cu(2+)</name>
        <dbReference type="ChEBI" id="CHEBI:29036"/>
    </cofactor>
</comment>
<dbReference type="InterPro" id="IPR011707">
    <property type="entry name" value="Cu-oxidase-like_N"/>
</dbReference>
<sequence length="871" mass="90458">MSAVPAQNPPTGRARWHRRSSLLPLGYLAGILAVGLVHPLLAQWRWLAIHLLLLGAVSNAIVIWSAHFTAAVLRVPAPAGRRGDAIRLAVLNAGILAVLTGATVSPAWVGVGGAAAVFAAICAHLHWLFARVRAALPARFAVTAHYYVAAAVALLAGIPVGAWMLVTDDAARPRLVLFHAHVNLLGWVTLTVLGTVLTLWPTVLRTRMADGAVAAARTALPVAVAGLVVLAAGVLAWWPVLAVGGLALTAVAAALVIRPAVQVARHKPPATFAAWSLAAAGGWLLGALAVDAFALGGAAGPADAADRFGGVLVPLLAGFAGQTLLGALTHLLPVALGGGPIRVRAAIAALERRGPQRVSMANLALLVFLLPVPAYVRITTSLLVLAALVQFLLPAGRLVLARRPPVATAADPASDNPPNASVAAAPPTRPLGGVATGTALVLLAVLIGVAAQHTTDPTASPRATAADVPATGHTTTVQITADDMRFHPDRITVPAGDRLVVELTNHDSHRHNLVLATGPKTGTIGRDTTVRLDAGVIGGTVEGWCSLPGHRQAGMTLTITTTGGQAAGHDHNAPSPTATRIDPMADPGPAFTARDAGAPTTGTEPVHRLELHVQEVIREVAPGIRQQLWTFNGTAPGPTLRGRIGDTFEITLVNDGSIDHGIDFHAGALAPDTPMRPVEPGQRLAYRFTATKAGIWMYHCSTMPMLLHIGNGMYGAVIIDPPGLAPVDREYVLVQSELYLGPDGQPGDMTKMQAERPDAVVFNGYAGQYAHRPLIATAGKRVRIWVLDAGPNRPAAFHVVGAQFDTVYREGHYELRPGDPGGAQVLDLPPAGGGFVETVLPEAGHYPFVSHVMVDAERGARGVLDVQGGTA</sequence>
<comment type="catalytic activity">
    <reaction evidence="11">
        <text>nitric oxide + Fe(III)-[cytochrome c] + H2O = Fe(II)-[cytochrome c] + nitrite + 2 H(+)</text>
        <dbReference type="Rhea" id="RHEA:15233"/>
        <dbReference type="Rhea" id="RHEA-COMP:10350"/>
        <dbReference type="Rhea" id="RHEA-COMP:14399"/>
        <dbReference type="ChEBI" id="CHEBI:15377"/>
        <dbReference type="ChEBI" id="CHEBI:15378"/>
        <dbReference type="ChEBI" id="CHEBI:16301"/>
        <dbReference type="ChEBI" id="CHEBI:16480"/>
        <dbReference type="ChEBI" id="CHEBI:29033"/>
        <dbReference type="ChEBI" id="CHEBI:29034"/>
        <dbReference type="EC" id="1.7.2.1"/>
    </reaction>
</comment>
<evidence type="ECO:0000256" key="8">
    <source>
        <dbReference type="ARBA" id="ARBA00022737"/>
    </source>
</evidence>
<feature type="domain" description="EfeO-type cupredoxin-like" evidence="14">
    <location>
        <begin position="471"/>
        <end position="519"/>
    </location>
</feature>
<dbReference type="InterPro" id="IPR008972">
    <property type="entry name" value="Cupredoxin"/>
</dbReference>
<dbReference type="InterPro" id="IPR028096">
    <property type="entry name" value="EfeO_Cupredoxin"/>
</dbReference>
<dbReference type="Pfam" id="PF07732">
    <property type="entry name" value="Cu-oxidase_3"/>
    <property type="match status" value="1"/>
</dbReference>
<organism evidence="15 16">
    <name type="scientific">Dactylosporangium salmoneum</name>
    <dbReference type="NCBI Taxonomy" id="53361"/>
    <lineage>
        <taxon>Bacteria</taxon>
        <taxon>Bacillati</taxon>
        <taxon>Actinomycetota</taxon>
        <taxon>Actinomycetes</taxon>
        <taxon>Micromonosporales</taxon>
        <taxon>Micromonosporaceae</taxon>
        <taxon>Dactylosporangium</taxon>
    </lineage>
</organism>
<feature type="transmembrane region" description="Helical" evidence="12">
    <location>
        <begin position="178"/>
        <end position="200"/>
    </location>
</feature>
<keyword evidence="9" id="KW-0560">Oxidoreductase</keyword>
<dbReference type="EMBL" id="BAAARV010000046">
    <property type="protein sequence ID" value="GAA2358569.1"/>
    <property type="molecule type" value="Genomic_DNA"/>
</dbReference>
<evidence type="ECO:0000313" key="15">
    <source>
        <dbReference type="EMBL" id="GAA2358569.1"/>
    </source>
</evidence>
<keyword evidence="12" id="KW-1133">Transmembrane helix</keyword>
<dbReference type="CDD" id="cd11020">
    <property type="entry name" value="CuRO_1_CuNIR"/>
    <property type="match status" value="1"/>
</dbReference>
<evidence type="ECO:0000256" key="7">
    <source>
        <dbReference type="ARBA" id="ARBA00022723"/>
    </source>
</evidence>
<reference evidence="16" key="1">
    <citation type="journal article" date="2019" name="Int. J. Syst. Evol. Microbiol.">
        <title>The Global Catalogue of Microorganisms (GCM) 10K type strain sequencing project: providing services to taxonomists for standard genome sequencing and annotation.</title>
        <authorList>
            <consortium name="The Broad Institute Genomics Platform"/>
            <consortium name="The Broad Institute Genome Sequencing Center for Infectious Disease"/>
            <person name="Wu L."/>
            <person name="Ma J."/>
        </authorList>
    </citation>
    <scope>NUCLEOTIDE SEQUENCE [LARGE SCALE GENOMIC DNA]</scope>
    <source>
        <strain evidence="16">JCM 3272</strain>
    </source>
</reference>
<evidence type="ECO:0000256" key="9">
    <source>
        <dbReference type="ARBA" id="ARBA00023002"/>
    </source>
</evidence>
<evidence type="ECO:0000256" key="1">
    <source>
        <dbReference type="ARBA" id="ARBA00001960"/>
    </source>
</evidence>
<evidence type="ECO:0000256" key="4">
    <source>
        <dbReference type="ARBA" id="ARBA00011233"/>
    </source>
</evidence>
<dbReference type="PANTHER" id="PTHR11709:SF394">
    <property type="entry name" value="FI03373P-RELATED"/>
    <property type="match status" value="1"/>
</dbReference>
<keyword evidence="10" id="KW-0186">Copper</keyword>
<evidence type="ECO:0000256" key="10">
    <source>
        <dbReference type="ARBA" id="ARBA00023008"/>
    </source>
</evidence>
<feature type="transmembrane region" description="Helical" evidence="12">
    <location>
        <begin position="382"/>
        <end position="400"/>
    </location>
</feature>
<evidence type="ECO:0000313" key="16">
    <source>
        <dbReference type="Proteomes" id="UP001501444"/>
    </source>
</evidence>
<dbReference type="Proteomes" id="UP001501444">
    <property type="component" value="Unassembled WGS sequence"/>
</dbReference>
<dbReference type="SUPFAM" id="SSF49503">
    <property type="entry name" value="Cupredoxins"/>
    <property type="match status" value="3"/>
</dbReference>
<dbReference type="PANTHER" id="PTHR11709">
    <property type="entry name" value="MULTI-COPPER OXIDASE"/>
    <property type="match status" value="1"/>
</dbReference>
<comment type="cofactor">
    <cofactor evidence="1">
        <name>Cu(+)</name>
        <dbReference type="ChEBI" id="CHEBI:49552"/>
    </cofactor>
</comment>
<feature type="transmembrane region" description="Helical" evidence="12">
    <location>
        <begin position="315"/>
        <end position="337"/>
    </location>
</feature>